<dbReference type="GO" id="GO:0016829">
    <property type="term" value="F:lyase activity"/>
    <property type="evidence" value="ECO:0007669"/>
    <property type="project" value="UniProtKB-KW"/>
</dbReference>
<dbReference type="AlphaFoldDB" id="A0A975CZL3"/>
<feature type="domain" description="HpcH/HpaI aldolase/citrate lyase" evidence="8">
    <location>
        <begin position="49"/>
        <end position="262"/>
    </location>
</feature>
<reference evidence="9" key="1">
    <citation type="submission" date="2020-07" db="EMBL/GenBank/DDBJ databases">
        <authorList>
            <person name="Camacho E."/>
        </authorList>
    </citation>
    <scope>NUCLEOTIDE SEQUENCE</scope>
    <source>
        <strain evidence="9">MPO218</strain>
    </source>
</reference>
<evidence type="ECO:0000259" key="8">
    <source>
        <dbReference type="Pfam" id="PF03328"/>
    </source>
</evidence>
<feature type="region of interest" description="Disordered" evidence="7">
    <location>
        <begin position="1"/>
        <end position="43"/>
    </location>
</feature>
<gene>
    <name evidence="9" type="ORF">HRJ34_18245</name>
</gene>
<evidence type="ECO:0000256" key="7">
    <source>
        <dbReference type="SAM" id="MobiDB-lite"/>
    </source>
</evidence>
<dbReference type="GO" id="GO:0006107">
    <property type="term" value="P:oxaloacetate metabolic process"/>
    <property type="evidence" value="ECO:0007669"/>
    <property type="project" value="TreeGrafter"/>
</dbReference>
<dbReference type="InterPro" id="IPR011206">
    <property type="entry name" value="Citrate_lyase_beta/mcl1/mcl2"/>
</dbReference>
<evidence type="ECO:0000256" key="2">
    <source>
        <dbReference type="ARBA" id="ARBA00005568"/>
    </source>
</evidence>
<dbReference type="Pfam" id="PF03328">
    <property type="entry name" value="HpcH_HpaI"/>
    <property type="match status" value="1"/>
</dbReference>
<dbReference type="GO" id="GO:0000287">
    <property type="term" value="F:magnesium ion binding"/>
    <property type="evidence" value="ECO:0007669"/>
    <property type="project" value="TreeGrafter"/>
</dbReference>
<dbReference type="PIRSF" id="PIRSF015582">
    <property type="entry name" value="Cit_lyase_B"/>
    <property type="match status" value="1"/>
</dbReference>
<evidence type="ECO:0000256" key="4">
    <source>
        <dbReference type="ARBA" id="ARBA00022842"/>
    </source>
</evidence>
<dbReference type="RefSeq" id="WP_208632065.1">
    <property type="nucleotide sequence ID" value="NZ_CP059319.1"/>
</dbReference>
<comment type="cofactor">
    <cofactor evidence="1">
        <name>Mg(2+)</name>
        <dbReference type="ChEBI" id="CHEBI:18420"/>
    </cofactor>
</comment>
<dbReference type="SUPFAM" id="SSF51621">
    <property type="entry name" value="Phosphoenolpyruvate/pyruvate domain"/>
    <property type="match status" value="1"/>
</dbReference>
<evidence type="ECO:0000256" key="5">
    <source>
        <dbReference type="PIRSR" id="PIRSR015582-1"/>
    </source>
</evidence>
<proteinExistence type="inferred from homology"/>
<comment type="similarity">
    <text evidence="2">Belongs to the HpcH/HpaI aldolase family.</text>
</comment>
<evidence type="ECO:0000313" key="9">
    <source>
        <dbReference type="EMBL" id="QTH20272.1"/>
    </source>
</evidence>
<keyword evidence="3 6" id="KW-0479">Metal-binding</keyword>
<dbReference type="PANTHER" id="PTHR32308">
    <property type="entry name" value="LYASE BETA SUBUNIT, PUTATIVE (AFU_ORTHOLOGUE AFUA_4G13030)-RELATED"/>
    <property type="match status" value="1"/>
</dbReference>
<feature type="binding site" evidence="6">
    <location>
        <position position="194"/>
    </location>
    <ligand>
        <name>Mg(2+)</name>
        <dbReference type="ChEBI" id="CHEBI:18420"/>
    </ligand>
</feature>
<accession>A0A975CZL3</accession>
<keyword evidence="9" id="KW-0456">Lyase</keyword>
<dbReference type="EMBL" id="CP059319">
    <property type="protein sequence ID" value="QTH20272.1"/>
    <property type="molecule type" value="Genomic_DNA"/>
</dbReference>
<feature type="binding site" evidence="5">
    <location>
        <position position="110"/>
    </location>
    <ligand>
        <name>substrate</name>
    </ligand>
</feature>
<organism evidence="9 10">
    <name type="scientific">Rhizorhabdus wittichii</name>
    <dbReference type="NCBI Taxonomy" id="160791"/>
    <lineage>
        <taxon>Bacteria</taxon>
        <taxon>Pseudomonadati</taxon>
        <taxon>Pseudomonadota</taxon>
        <taxon>Alphaproteobacteria</taxon>
        <taxon>Sphingomonadales</taxon>
        <taxon>Sphingomonadaceae</taxon>
        <taxon>Rhizorhabdus</taxon>
    </lineage>
</organism>
<dbReference type="InterPro" id="IPR015813">
    <property type="entry name" value="Pyrv/PenolPyrv_kinase-like_dom"/>
</dbReference>
<dbReference type="InterPro" id="IPR005000">
    <property type="entry name" value="Aldolase/citrate-lyase_domain"/>
</dbReference>
<name>A0A975CZL3_9SPHN</name>
<protein>
    <submittedName>
        <fullName evidence="9">CoA ester lyase</fullName>
    </submittedName>
</protein>
<evidence type="ECO:0000256" key="6">
    <source>
        <dbReference type="PIRSR" id="PIRSR015582-2"/>
    </source>
</evidence>
<evidence type="ECO:0000256" key="1">
    <source>
        <dbReference type="ARBA" id="ARBA00001946"/>
    </source>
</evidence>
<keyword evidence="4 6" id="KW-0460">Magnesium</keyword>
<dbReference type="Gene3D" id="3.20.20.60">
    <property type="entry name" value="Phosphoenolpyruvate-binding domains"/>
    <property type="match status" value="1"/>
</dbReference>
<feature type="binding site" evidence="5">
    <location>
        <position position="166"/>
    </location>
    <ligand>
        <name>substrate</name>
    </ligand>
</feature>
<feature type="compositionally biased region" description="Low complexity" evidence="7">
    <location>
        <begin position="22"/>
        <end position="35"/>
    </location>
</feature>
<feature type="binding site" evidence="6">
    <location>
        <position position="166"/>
    </location>
    <ligand>
        <name>Mg(2+)</name>
        <dbReference type="ChEBI" id="CHEBI:18420"/>
    </ligand>
</feature>
<dbReference type="InterPro" id="IPR040442">
    <property type="entry name" value="Pyrv_kinase-like_dom_sf"/>
</dbReference>
<evidence type="ECO:0000256" key="3">
    <source>
        <dbReference type="ARBA" id="ARBA00022723"/>
    </source>
</evidence>
<dbReference type="PANTHER" id="PTHR32308:SF10">
    <property type="entry name" value="CITRATE LYASE SUBUNIT BETA"/>
    <property type="match status" value="1"/>
</dbReference>
<sequence length="325" mass="34118">MQGRGTTRRVVEGATAQPALTRRPSTASRSPSPFRGGMRGEPMTIRPRRSALYMPASNLRAIDKARSLPCDVVIFDLEDAVAPEAKAEARANAVAAVRDGGFGKRELVIRVNALGTPWAEDDLAAAASSGADAILAPKVGDADSVRRYHAAIAAAPAATGFWAMVETTRAIFRLDAIAEAMSARPAAFVLGTNDLAKEMGARLTVERTPFLGMMAMAVAAAKGHGLAILDGVYNAFDDEAGLDRQCAEAKAYGFDGKTLIHPRQIDPTNRAFSPDAAEIAWARAAVDGFAAPENAGKGAIRVGGEMVERLHLDQAHAILAMAGDA</sequence>
<dbReference type="Proteomes" id="UP000664914">
    <property type="component" value="Chromosome"/>
</dbReference>
<evidence type="ECO:0000313" key="10">
    <source>
        <dbReference type="Proteomes" id="UP000664914"/>
    </source>
</evidence>
<reference evidence="9" key="2">
    <citation type="submission" date="2021-04" db="EMBL/GenBank/DDBJ databases">
        <title>Isolation and genomic analysis of the ibuprofen-degrading bacterium Sphingomonas strain MPO218.</title>
        <authorList>
            <person name="Aulestia M."/>
            <person name="Flores A."/>
            <person name="Mangas E.L."/>
            <person name="Perez-Pulido A.J."/>
            <person name="Santero E."/>
            <person name="Camacho E.M."/>
        </authorList>
    </citation>
    <scope>NUCLEOTIDE SEQUENCE</scope>
    <source>
        <strain evidence="9">MPO218</strain>
    </source>
</reference>